<dbReference type="RefSeq" id="WP_259839902.1">
    <property type="nucleotide sequence ID" value="NZ_JAOAMU010000005.1"/>
</dbReference>
<evidence type="ECO:0000313" key="1">
    <source>
        <dbReference type="EMBL" id="MCT2563439.1"/>
    </source>
</evidence>
<protein>
    <recommendedName>
        <fullName evidence="3">Bacteriocin</fullName>
    </recommendedName>
</protein>
<comment type="caution">
    <text evidence="1">The sequence shown here is derived from an EMBL/GenBank/DDBJ whole genome shotgun (WGS) entry which is preliminary data.</text>
</comment>
<accession>A0ABT2IX66</accession>
<dbReference type="EMBL" id="JAOAMU010000005">
    <property type="protein sequence ID" value="MCT2563439.1"/>
    <property type="molecule type" value="Genomic_DNA"/>
</dbReference>
<evidence type="ECO:0008006" key="3">
    <source>
        <dbReference type="Google" id="ProtNLM"/>
    </source>
</evidence>
<reference evidence="1 2" key="1">
    <citation type="submission" date="2022-09" db="EMBL/GenBank/DDBJ databases">
        <title>Chryseobacterium oleae sp.nov., isolated from the inter-root soil of Pyrola calliantha H. Andr. in Tibet.</title>
        <authorList>
            <person name="Li Z."/>
        </authorList>
    </citation>
    <scope>NUCLEOTIDE SEQUENCE [LARGE SCALE GENOMIC DNA]</scope>
    <source>
        <strain evidence="2">pc1-10</strain>
    </source>
</reference>
<dbReference type="Proteomes" id="UP001525566">
    <property type="component" value="Unassembled WGS sequence"/>
</dbReference>
<proteinExistence type="predicted"/>
<evidence type="ECO:0000313" key="2">
    <source>
        <dbReference type="Proteomes" id="UP001525566"/>
    </source>
</evidence>
<name>A0ABT2IX66_9FLAO</name>
<organism evidence="1 2">
    <name type="scientific">Chryseobacterium herbae</name>
    <dbReference type="NCBI Taxonomy" id="2976476"/>
    <lineage>
        <taxon>Bacteria</taxon>
        <taxon>Pseudomonadati</taxon>
        <taxon>Bacteroidota</taxon>
        <taxon>Flavobacteriia</taxon>
        <taxon>Flavobacteriales</taxon>
        <taxon>Weeksellaceae</taxon>
        <taxon>Chryseobacterium group</taxon>
        <taxon>Chryseobacterium</taxon>
    </lineage>
</organism>
<gene>
    <name evidence="1" type="ORF">N0B48_16200</name>
</gene>
<keyword evidence="2" id="KW-1185">Reference proteome</keyword>
<sequence length="83" mass="8553">MKKIKKFSRKDLSTILGGGVNGCHMNGDSAYCWTDCECTFGKACEMDDDGNPGRCVSVGGGNPGGGGTGGCIPPSNCEDLEPF</sequence>